<dbReference type="Proteomes" id="UP001165044">
    <property type="component" value="Unassembled WGS sequence"/>
</dbReference>
<evidence type="ECO:0000313" key="2">
    <source>
        <dbReference type="Proteomes" id="UP001165044"/>
    </source>
</evidence>
<dbReference type="EMBL" id="BSDC01000003">
    <property type="protein sequence ID" value="GLH68237.1"/>
    <property type="molecule type" value="Genomic_DNA"/>
</dbReference>
<gene>
    <name evidence="1" type="ORF">GETHED_26010</name>
</gene>
<proteinExistence type="predicted"/>
<accession>A0ABQ5Q0T6</accession>
<evidence type="ECO:0000313" key="1">
    <source>
        <dbReference type="EMBL" id="GLH68237.1"/>
    </source>
</evidence>
<protein>
    <submittedName>
        <fullName evidence="1">Uncharacterized protein</fullName>
    </submittedName>
</protein>
<comment type="caution">
    <text evidence="1">The sequence shown here is derived from an EMBL/GenBank/DDBJ whole genome shotgun (WGS) entry which is preliminary data.</text>
</comment>
<name>A0ABQ5Q0T6_9BACT</name>
<sequence length="80" mass="9557">MLCEYRLYISIKGYDRQRSQKILEILTAEGKSQLYLYNPTSKQFEKIYEIKIKQNDYKFVYKDVGYRFCCSIGVAHIVVD</sequence>
<organism evidence="1 2">
    <name type="scientific">Geothrix edaphica</name>
    <dbReference type="NCBI Taxonomy" id="2927976"/>
    <lineage>
        <taxon>Bacteria</taxon>
        <taxon>Pseudomonadati</taxon>
        <taxon>Acidobacteriota</taxon>
        <taxon>Holophagae</taxon>
        <taxon>Holophagales</taxon>
        <taxon>Holophagaceae</taxon>
        <taxon>Geothrix</taxon>
    </lineage>
</organism>
<reference evidence="1" key="1">
    <citation type="journal article" date="2023" name="Antonie Van Leeuwenhoek">
        <title>Mesoterricola silvestris gen. nov., sp. nov., Mesoterricola sediminis sp. nov., Geothrix oryzae sp. nov., Geothrix edaphica sp. nov., Geothrix rubra sp. nov., and Geothrix limicola sp. nov., six novel members of Acidobacteriota isolated from soils.</title>
        <authorList>
            <person name="Itoh H."/>
            <person name="Sugisawa Y."/>
            <person name="Mise K."/>
            <person name="Xu Z."/>
            <person name="Kuniyasu M."/>
            <person name="Ushijima N."/>
            <person name="Kawano K."/>
            <person name="Kobayashi E."/>
            <person name="Shiratori Y."/>
            <person name="Masuda Y."/>
            <person name="Senoo K."/>
        </authorList>
    </citation>
    <scope>NUCLEOTIDE SEQUENCE</scope>
    <source>
        <strain evidence="1">Red802</strain>
    </source>
</reference>
<keyword evidence="2" id="KW-1185">Reference proteome</keyword>